<comment type="catalytic activity">
    <reaction evidence="1">
        <text>ATP + protein L-histidine = ADP + protein N-phospho-L-histidine.</text>
        <dbReference type="EC" id="2.7.13.3"/>
    </reaction>
</comment>
<dbReference type="InterPro" id="IPR003594">
    <property type="entry name" value="HATPase_dom"/>
</dbReference>
<dbReference type="PANTHER" id="PTHR43065:SF34">
    <property type="entry name" value="SPORULATION KINASE A"/>
    <property type="match status" value="1"/>
</dbReference>
<dbReference type="eggNOG" id="COG4191">
    <property type="taxonomic scope" value="Bacteria"/>
</dbReference>
<feature type="transmembrane region" description="Helical" evidence="9">
    <location>
        <begin position="74"/>
        <end position="96"/>
    </location>
</feature>
<dbReference type="Gene3D" id="3.30.565.10">
    <property type="entry name" value="Histidine kinase-like ATPase, C-terminal domain"/>
    <property type="match status" value="1"/>
</dbReference>
<evidence type="ECO:0000313" key="11">
    <source>
        <dbReference type="EMBL" id="KEK24588.1"/>
    </source>
</evidence>
<feature type="transmembrane region" description="Helical" evidence="9">
    <location>
        <begin position="47"/>
        <end position="67"/>
    </location>
</feature>
<dbReference type="RefSeq" id="WP_033674353.1">
    <property type="nucleotide sequence ID" value="NZ_JOTM01000006.1"/>
</dbReference>
<feature type="transmembrane region" description="Helical" evidence="9">
    <location>
        <begin position="125"/>
        <end position="143"/>
    </location>
</feature>
<accession>A0A073KQC3</accession>
<dbReference type="GO" id="GO:0000155">
    <property type="term" value="F:phosphorelay sensor kinase activity"/>
    <property type="evidence" value="ECO:0007669"/>
    <property type="project" value="InterPro"/>
</dbReference>
<evidence type="ECO:0000256" key="6">
    <source>
        <dbReference type="ARBA" id="ARBA00022777"/>
    </source>
</evidence>
<reference evidence="11 12" key="1">
    <citation type="submission" date="2014-06" db="EMBL/GenBank/DDBJ databases">
        <title>Draft genome sequence of Bacillus gaemokensis JCM 15801 (MCCC 1A00707).</title>
        <authorList>
            <person name="Lai Q."/>
            <person name="Liu Y."/>
            <person name="Shao Z."/>
        </authorList>
    </citation>
    <scope>NUCLEOTIDE SEQUENCE [LARGE SCALE GENOMIC DNA]</scope>
    <source>
        <strain evidence="11 12">JCM 15801</strain>
    </source>
</reference>
<dbReference type="GO" id="GO:0005524">
    <property type="term" value="F:ATP binding"/>
    <property type="evidence" value="ECO:0007669"/>
    <property type="project" value="UniProtKB-KW"/>
</dbReference>
<dbReference type="Pfam" id="PF00512">
    <property type="entry name" value="HisKA"/>
    <property type="match status" value="1"/>
</dbReference>
<dbReference type="PANTHER" id="PTHR43065">
    <property type="entry name" value="SENSOR HISTIDINE KINASE"/>
    <property type="match status" value="1"/>
</dbReference>
<protein>
    <recommendedName>
        <fullName evidence="2">histidine kinase</fullName>
        <ecNumber evidence="2">2.7.13.3</ecNumber>
    </recommendedName>
</protein>
<proteinExistence type="predicted"/>
<dbReference type="CDD" id="cd00082">
    <property type="entry name" value="HisKA"/>
    <property type="match status" value="1"/>
</dbReference>
<keyword evidence="9" id="KW-0472">Membrane</keyword>
<evidence type="ECO:0000256" key="7">
    <source>
        <dbReference type="ARBA" id="ARBA00022840"/>
    </source>
</evidence>
<dbReference type="InterPro" id="IPR036890">
    <property type="entry name" value="HATPase_C_sf"/>
</dbReference>
<evidence type="ECO:0000256" key="3">
    <source>
        <dbReference type="ARBA" id="ARBA00022553"/>
    </source>
</evidence>
<dbReference type="SMART" id="SM00387">
    <property type="entry name" value="HATPase_c"/>
    <property type="match status" value="1"/>
</dbReference>
<comment type="caution">
    <text evidence="11">The sequence shown here is derived from an EMBL/GenBank/DDBJ whole genome shotgun (WGS) entry which is preliminary data.</text>
</comment>
<evidence type="ECO:0000256" key="1">
    <source>
        <dbReference type="ARBA" id="ARBA00000085"/>
    </source>
</evidence>
<dbReference type="STRING" id="574375.AZF08_05460"/>
<dbReference type="PROSITE" id="PS50109">
    <property type="entry name" value="HIS_KIN"/>
    <property type="match status" value="1"/>
</dbReference>
<dbReference type="PRINTS" id="PR00344">
    <property type="entry name" value="BCTRLSENSOR"/>
</dbReference>
<keyword evidence="5" id="KW-0547">Nucleotide-binding</keyword>
<dbReference type="SMART" id="SM00388">
    <property type="entry name" value="HisKA"/>
    <property type="match status" value="1"/>
</dbReference>
<evidence type="ECO:0000256" key="2">
    <source>
        <dbReference type="ARBA" id="ARBA00012438"/>
    </source>
</evidence>
<evidence type="ECO:0000259" key="10">
    <source>
        <dbReference type="PROSITE" id="PS50109"/>
    </source>
</evidence>
<dbReference type="InterPro" id="IPR048436">
    <property type="entry name" value="MASE12"/>
</dbReference>
<keyword evidence="6 11" id="KW-0418">Kinase</keyword>
<feature type="transmembrane region" description="Helical" evidence="9">
    <location>
        <begin position="17"/>
        <end position="35"/>
    </location>
</feature>
<dbReference type="Gene3D" id="1.10.287.130">
    <property type="match status" value="1"/>
</dbReference>
<gene>
    <name evidence="11" type="ORF">BAGA_25925</name>
</gene>
<keyword evidence="8" id="KW-0902">Two-component regulatory system</keyword>
<feature type="transmembrane region" description="Helical" evidence="9">
    <location>
        <begin position="149"/>
        <end position="170"/>
    </location>
</feature>
<dbReference type="AlphaFoldDB" id="A0A073KQC3"/>
<keyword evidence="3" id="KW-0597">Phosphoprotein</keyword>
<dbReference type="InterPro" id="IPR004358">
    <property type="entry name" value="Sig_transdc_His_kin-like_C"/>
</dbReference>
<organism evidence="11 12">
    <name type="scientific">Bacillus gaemokensis</name>
    <dbReference type="NCBI Taxonomy" id="574375"/>
    <lineage>
        <taxon>Bacteria</taxon>
        <taxon>Bacillati</taxon>
        <taxon>Bacillota</taxon>
        <taxon>Bacilli</taxon>
        <taxon>Bacillales</taxon>
        <taxon>Bacillaceae</taxon>
        <taxon>Bacillus</taxon>
        <taxon>Bacillus cereus group</taxon>
    </lineage>
</organism>
<evidence type="ECO:0000256" key="5">
    <source>
        <dbReference type="ARBA" id="ARBA00022741"/>
    </source>
</evidence>
<keyword evidence="7" id="KW-0067">ATP-binding</keyword>
<keyword evidence="9" id="KW-0812">Transmembrane</keyword>
<dbReference type="InterPro" id="IPR003661">
    <property type="entry name" value="HisK_dim/P_dom"/>
</dbReference>
<dbReference type="Proteomes" id="UP000027778">
    <property type="component" value="Unassembled WGS sequence"/>
</dbReference>
<dbReference type="SUPFAM" id="SSF55874">
    <property type="entry name" value="ATPase domain of HSP90 chaperone/DNA topoisomerase II/histidine kinase"/>
    <property type="match status" value="1"/>
</dbReference>
<evidence type="ECO:0000313" key="12">
    <source>
        <dbReference type="Proteomes" id="UP000027778"/>
    </source>
</evidence>
<evidence type="ECO:0000256" key="4">
    <source>
        <dbReference type="ARBA" id="ARBA00022679"/>
    </source>
</evidence>
<name>A0A073KQC3_9BACI</name>
<dbReference type="EC" id="2.7.13.3" evidence="2"/>
<feature type="transmembrane region" description="Helical" evidence="9">
    <location>
        <begin position="102"/>
        <end position="120"/>
    </location>
</feature>
<dbReference type="SUPFAM" id="SSF47384">
    <property type="entry name" value="Homodimeric domain of signal transducing histidine kinase"/>
    <property type="match status" value="1"/>
</dbReference>
<dbReference type="Pfam" id="PF20971">
    <property type="entry name" value="MASE12"/>
    <property type="match status" value="1"/>
</dbReference>
<evidence type="ECO:0000256" key="8">
    <source>
        <dbReference type="ARBA" id="ARBA00023012"/>
    </source>
</evidence>
<keyword evidence="12" id="KW-1185">Reference proteome</keyword>
<dbReference type="OrthoDB" id="9815750at2"/>
<keyword evidence="4" id="KW-0808">Transferase</keyword>
<dbReference type="EMBL" id="JOTM01000006">
    <property type="protein sequence ID" value="KEK24588.1"/>
    <property type="molecule type" value="Genomic_DNA"/>
</dbReference>
<dbReference type="InterPro" id="IPR036097">
    <property type="entry name" value="HisK_dim/P_sf"/>
</dbReference>
<dbReference type="InterPro" id="IPR005467">
    <property type="entry name" value="His_kinase_dom"/>
</dbReference>
<feature type="domain" description="Histidine kinase" evidence="10">
    <location>
        <begin position="198"/>
        <end position="402"/>
    </location>
</feature>
<sequence>MQDSFIPSREEKKNAKIFLWVLHIALIVYETVYSITLKQSMLFMNPYVMVLKIVCGVGLIGFSVYYFKKGQAHIIKYLYVLAYMCAESFNLCWYAIHNKVAFDDGNIIEFVLILFVPIFLSKRYLFCIYLLIIGKYIVFTMILGEMKSFMPLVIYSLLFFVSYLILNRFLQYLSAIKRSVTEVGSAQKLAVVGKMAASVGHEIKNPLASLKGFTQLQKEKHAEDPVYENMIHEIEYMNNMISKLMAIATCKPSIYNSHVIAEVVSSAVKEIHPKMEEKQIQLIYDPEDSQVEIECDYRKLKGVFLYVIRNAVEAMSRGGKLEIRIENKSRDYVVVSMIDNGYGIEKEDLELVTEAFYTTKQDGIGLGLTVAKRIIEEHLGGLHISSEQTEGTKVEIILPRKRESYVTLDKVKF</sequence>
<dbReference type="Pfam" id="PF02518">
    <property type="entry name" value="HATPase_c"/>
    <property type="match status" value="1"/>
</dbReference>
<keyword evidence="9" id="KW-1133">Transmembrane helix</keyword>
<evidence type="ECO:0000256" key="9">
    <source>
        <dbReference type="SAM" id="Phobius"/>
    </source>
</evidence>